<proteinExistence type="predicted"/>
<dbReference type="VEuPathDB" id="FungiDB:MELLADRAFT_91384"/>
<dbReference type="SUPFAM" id="SSF53383">
    <property type="entry name" value="PLP-dependent transferases"/>
    <property type="match status" value="1"/>
</dbReference>
<dbReference type="Gene3D" id="3.40.640.10">
    <property type="entry name" value="Type I PLP-dependent aspartate aminotransferase-like (Major domain)"/>
    <property type="match status" value="1"/>
</dbReference>
<feature type="domain" description="Serine hydroxymethyltransferase-like" evidence="3">
    <location>
        <begin position="22"/>
        <end position="95"/>
    </location>
</feature>
<dbReference type="InterPro" id="IPR049943">
    <property type="entry name" value="Ser_HO-MeTrfase-like"/>
</dbReference>
<comment type="cofactor">
    <cofactor evidence="1">
        <name>pyridoxal 5'-phosphate</name>
        <dbReference type="ChEBI" id="CHEBI:597326"/>
    </cofactor>
</comment>
<dbReference type="InterPro" id="IPR015424">
    <property type="entry name" value="PyrdxlP-dep_Trfase"/>
</dbReference>
<dbReference type="AlphaFoldDB" id="F4RYV3"/>
<dbReference type="Proteomes" id="UP000001072">
    <property type="component" value="Unassembled WGS sequence"/>
</dbReference>
<keyword evidence="5" id="KW-1185">Reference proteome</keyword>
<dbReference type="HOGENOM" id="CLU_2264328_0_0_1"/>
<dbReference type="GO" id="GO:0035999">
    <property type="term" value="P:tetrahydrofolate interconversion"/>
    <property type="evidence" value="ECO:0007669"/>
    <property type="project" value="UniProtKB-UniPathway"/>
</dbReference>
<reference evidence="5" key="1">
    <citation type="journal article" date="2011" name="Proc. Natl. Acad. Sci. U.S.A.">
        <title>Obligate biotrophy features unraveled by the genomic analysis of rust fungi.</title>
        <authorList>
            <person name="Duplessis S."/>
            <person name="Cuomo C.A."/>
            <person name="Lin Y.-C."/>
            <person name="Aerts A."/>
            <person name="Tisserant E."/>
            <person name="Veneault-Fourrey C."/>
            <person name="Joly D.L."/>
            <person name="Hacquard S."/>
            <person name="Amselem J."/>
            <person name="Cantarel B.L."/>
            <person name="Chiu R."/>
            <person name="Coutinho P.M."/>
            <person name="Feau N."/>
            <person name="Field M."/>
            <person name="Frey P."/>
            <person name="Gelhaye E."/>
            <person name="Goldberg J."/>
            <person name="Grabherr M.G."/>
            <person name="Kodira C.D."/>
            <person name="Kohler A."/>
            <person name="Kuees U."/>
            <person name="Lindquist E.A."/>
            <person name="Lucas S.M."/>
            <person name="Mago R."/>
            <person name="Mauceli E."/>
            <person name="Morin E."/>
            <person name="Murat C."/>
            <person name="Pangilinan J.L."/>
            <person name="Park R."/>
            <person name="Pearson M."/>
            <person name="Quesneville H."/>
            <person name="Rouhier N."/>
            <person name="Sakthikumar S."/>
            <person name="Salamov A.A."/>
            <person name="Schmutz J."/>
            <person name="Selles B."/>
            <person name="Shapiro H."/>
            <person name="Tanguay P."/>
            <person name="Tuskan G.A."/>
            <person name="Henrissat B."/>
            <person name="Van de Peer Y."/>
            <person name="Rouze P."/>
            <person name="Ellis J.G."/>
            <person name="Dodds P.N."/>
            <person name="Schein J.E."/>
            <person name="Zhong S."/>
            <person name="Hamelin R.C."/>
            <person name="Grigoriev I.V."/>
            <person name="Szabo L.J."/>
            <person name="Martin F."/>
        </authorList>
    </citation>
    <scope>NUCLEOTIDE SEQUENCE [LARGE SCALE GENOMIC DNA]</scope>
    <source>
        <strain evidence="5">98AG31 / pathotype 3-4-7</strain>
    </source>
</reference>
<dbReference type="UniPathway" id="UPA00193"/>
<dbReference type="GO" id="GO:0019264">
    <property type="term" value="P:glycine biosynthetic process from serine"/>
    <property type="evidence" value="ECO:0007669"/>
    <property type="project" value="TreeGrafter"/>
</dbReference>
<dbReference type="GO" id="GO:0004372">
    <property type="term" value="F:glycine hydroxymethyltransferase activity"/>
    <property type="evidence" value="ECO:0007669"/>
    <property type="project" value="TreeGrafter"/>
</dbReference>
<dbReference type="PANTHER" id="PTHR11680:SF35">
    <property type="entry name" value="SERINE HYDROXYMETHYLTRANSFERASE 1"/>
    <property type="match status" value="1"/>
</dbReference>
<dbReference type="KEGG" id="mlr:MELLADRAFT_91384"/>
<dbReference type="EMBL" id="GL883131">
    <property type="protein sequence ID" value="EGG02313.1"/>
    <property type="molecule type" value="Genomic_DNA"/>
</dbReference>
<dbReference type="GO" id="GO:0005739">
    <property type="term" value="C:mitochondrion"/>
    <property type="evidence" value="ECO:0007669"/>
    <property type="project" value="TreeGrafter"/>
</dbReference>
<accession>F4RYV3</accession>
<organism evidence="5">
    <name type="scientific">Melampsora larici-populina (strain 98AG31 / pathotype 3-4-7)</name>
    <name type="common">Poplar leaf rust fungus</name>
    <dbReference type="NCBI Taxonomy" id="747676"/>
    <lineage>
        <taxon>Eukaryota</taxon>
        <taxon>Fungi</taxon>
        <taxon>Dikarya</taxon>
        <taxon>Basidiomycota</taxon>
        <taxon>Pucciniomycotina</taxon>
        <taxon>Pucciniomycetes</taxon>
        <taxon>Pucciniales</taxon>
        <taxon>Melampsoraceae</taxon>
        <taxon>Melampsora</taxon>
    </lineage>
</organism>
<dbReference type="OrthoDB" id="2961383at2759"/>
<evidence type="ECO:0000256" key="1">
    <source>
        <dbReference type="ARBA" id="ARBA00001933"/>
    </source>
</evidence>
<protein>
    <recommendedName>
        <fullName evidence="3">Serine hydroxymethyltransferase-like domain-containing protein</fullName>
    </recommendedName>
</protein>
<dbReference type="STRING" id="747676.F4RYV3"/>
<gene>
    <name evidence="4" type="ORF">MELLADRAFT_91384</name>
</gene>
<sequence>MEANGWSLKSIFRRFPNGRYCAFRLDHKVWGRIVQPDSGSTLNLAVLITLIEPQDRIMGLNLPDGGHLTHGFYNAKQKRASSISFQSFTYDIDPQVNSWIIII</sequence>
<evidence type="ECO:0000256" key="2">
    <source>
        <dbReference type="ARBA" id="ARBA00022898"/>
    </source>
</evidence>
<dbReference type="Pfam" id="PF00464">
    <property type="entry name" value="SHMT"/>
    <property type="match status" value="1"/>
</dbReference>
<dbReference type="GO" id="GO:0030170">
    <property type="term" value="F:pyridoxal phosphate binding"/>
    <property type="evidence" value="ECO:0007669"/>
    <property type="project" value="TreeGrafter"/>
</dbReference>
<dbReference type="InParanoid" id="F4RYV3"/>
<evidence type="ECO:0000259" key="3">
    <source>
        <dbReference type="Pfam" id="PF00464"/>
    </source>
</evidence>
<dbReference type="InterPro" id="IPR039429">
    <property type="entry name" value="SHMT-like_dom"/>
</dbReference>
<dbReference type="PANTHER" id="PTHR11680">
    <property type="entry name" value="SERINE HYDROXYMETHYLTRANSFERASE"/>
    <property type="match status" value="1"/>
</dbReference>
<dbReference type="eggNOG" id="KOG2467">
    <property type="taxonomic scope" value="Eukaryota"/>
</dbReference>
<dbReference type="RefSeq" id="XP_007414298.1">
    <property type="nucleotide sequence ID" value="XM_007414236.1"/>
</dbReference>
<evidence type="ECO:0000313" key="4">
    <source>
        <dbReference type="EMBL" id="EGG02313.1"/>
    </source>
</evidence>
<keyword evidence="2" id="KW-0663">Pyridoxal phosphate</keyword>
<dbReference type="GeneID" id="18935894"/>
<name>F4RYV3_MELLP</name>
<evidence type="ECO:0000313" key="5">
    <source>
        <dbReference type="Proteomes" id="UP000001072"/>
    </source>
</evidence>
<dbReference type="InterPro" id="IPR015421">
    <property type="entry name" value="PyrdxlP-dep_Trfase_major"/>
</dbReference>